<evidence type="ECO:0000256" key="5">
    <source>
        <dbReference type="ARBA" id="ARBA00022523"/>
    </source>
</evidence>
<dbReference type="InterPro" id="IPR001929">
    <property type="entry name" value="Germin"/>
</dbReference>
<evidence type="ECO:0000256" key="3">
    <source>
        <dbReference type="ARBA" id="ARBA00007456"/>
    </source>
</evidence>
<dbReference type="GO" id="GO:0048046">
    <property type="term" value="C:apoplast"/>
    <property type="evidence" value="ECO:0007669"/>
    <property type="project" value="UniProtKB-SubCell"/>
</dbReference>
<evidence type="ECO:0000259" key="14">
    <source>
        <dbReference type="SMART" id="SM00835"/>
    </source>
</evidence>
<evidence type="ECO:0000256" key="7">
    <source>
        <dbReference type="ARBA" id="ARBA00022723"/>
    </source>
</evidence>
<feature type="binding site" evidence="12">
    <location>
        <position position="143"/>
    </location>
    <ligand>
        <name>Mn(2+)</name>
        <dbReference type="ChEBI" id="CHEBI:29035"/>
    </ligand>
</feature>
<dbReference type="InterPro" id="IPR006045">
    <property type="entry name" value="Cupin_1"/>
</dbReference>
<evidence type="ECO:0000256" key="2">
    <source>
        <dbReference type="ARBA" id="ARBA00004271"/>
    </source>
</evidence>
<feature type="binding site" evidence="11">
    <location>
        <position position="104"/>
    </location>
    <ligand>
        <name>oxalate</name>
        <dbReference type="ChEBI" id="CHEBI:30623"/>
    </ligand>
</feature>
<dbReference type="AlphaFoldDB" id="A0AA39W6F4"/>
<evidence type="ECO:0000256" key="9">
    <source>
        <dbReference type="ARBA" id="ARBA00023180"/>
    </source>
</evidence>
<comment type="subcellular location">
    <subcellularLocation>
        <location evidence="2">Secreted</location>
        <location evidence="2">Extracellular space</location>
        <location evidence="2">Apoplast</location>
    </subcellularLocation>
</comment>
<dbReference type="CDD" id="cd02241">
    <property type="entry name" value="cupin_OxOx"/>
    <property type="match status" value="1"/>
</dbReference>
<comment type="similarity">
    <text evidence="3">Belongs to the germin family.</text>
</comment>
<evidence type="ECO:0000256" key="8">
    <source>
        <dbReference type="ARBA" id="ARBA00022729"/>
    </source>
</evidence>
<dbReference type="SUPFAM" id="SSF51182">
    <property type="entry name" value="RmlC-like cupins"/>
    <property type="match status" value="2"/>
</dbReference>
<reference evidence="15" key="2">
    <citation type="submission" date="2023-06" db="EMBL/GenBank/DDBJ databases">
        <authorList>
            <person name="Swenson N.G."/>
            <person name="Wegrzyn J.L."/>
            <person name="Mcevoy S.L."/>
        </authorList>
    </citation>
    <scope>NUCLEOTIDE SEQUENCE</scope>
    <source>
        <strain evidence="15">NS2018</strain>
        <tissue evidence="15">Leaf</tissue>
    </source>
</reference>
<organism evidence="15 16">
    <name type="scientific">Acer saccharum</name>
    <name type="common">Sugar maple</name>
    <dbReference type="NCBI Taxonomy" id="4024"/>
    <lineage>
        <taxon>Eukaryota</taxon>
        <taxon>Viridiplantae</taxon>
        <taxon>Streptophyta</taxon>
        <taxon>Embryophyta</taxon>
        <taxon>Tracheophyta</taxon>
        <taxon>Spermatophyta</taxon>
        <taxon>Magnoliopsida</taxon>
        <taxon>eudicotyledons</taxon>
        <taxon>Gunneridae</taxon>
        <taxon>Pentapetalae</taxon>
        <taxon>rosids</taxon>
        <taxon>malvids</taxon>
        <taxon>Sapindales</taxon>
        <taxon>Sapindaceae</taxon>
        <taxon>Hippocastanoideae</taxon>
        <taxon>Acereae</taxon>
        <taxon>Acer</taxon>
    </lineage>
</organism>
<keyword evidence="16" id="KW-1185">Reference proteome</keyword>
<evidence type="ECO:0000256" key="10">
    <source>
        <dbReference type="ARBA" id="ARBA00023211"/>
    </source>
</evidence>
<dbReference type="Proteomes" id="UP001168877">
    <property type="component" value="Unassembled WGS sequence"/>
</dbReference>
<proteinExistence type="inferred from homology"/>
<dbReference type="SMART" id="SM00835">
    <property type="entry name" value="Cupin_1"/>
    <property type="match status" value="2"/>
</dbReference>
<dbReference type="InterPro" id="IPR014710">
    <property type="entry name" value="RmlC-like_jellyroll"/>
</dbReference>
<feature type="domain" description="Cupin type-1" evidence="14">
    <location>
        <begin position="255"/>
        <end position="365"/>
    </location>
</feature>
<dbReference type="Pfam" id="PF00190">
    <property type="entry name" value="Cupin_1"/>
    <property type="match status" value="2"/>
</dbReference>
<evidence type="ECO:0000256" key="12">
    <source>
        <dbReference type="PIRSR" id="PIRSR601929-2"/>
    </source>
</evidence>
<reference evidence="15" key="1">
    <citation type="journal article" date="2022" name="Plant J.">
        <title>Strategies of tolerance reflected in two North American maple genomes.</title>
        <authorList>
            <person name="McEvoy S.L."/>
            <person name="Sezen U.U."/>
            <person name="Trouern-Trend A."/>
            <person name="McMahon S.M."/>
            <person name="Schaberg P.G."/>
            <person name="Yang J."/>
            <person name="Wegrzyn J.L."/>
            <person name="Swenson N.G."/>
        </authorList>
    </citation>
    <scope>NUCLEOTIDE SEQUENCE</scope>
    <source>
        <strain evidence="15">NS2018</strain>
    </source>
</reference>
<keyword evidence="8 13" id="KW-0732">Signal</keyword>
<comment type="caution">
    <text evidence="15">The sequence shown here is derived from an EMBL/GenBank/DDBJ whole genome shotgun (WGS) entry which is preliminary data.</text>
</comment>
<evidence type="ECO:0000256" key="13">
    <source>
        <dbReference type="SAM" id="SignalP"/>
    </source>
</evidence>
<evidence type="ECO:0000256" key="6">
    <source>
        <dbReference type="ARBA" id="ARBA00022525"/>
    </source>
</evidence>
<evidence type="ECO:0000256" key="4">
    <source>
        <dbReference type="ARBA" id="ARBA00011268"/>
    </source>
</evidence>
<dbReference type="EMBL" id="JAUESC010000002">
    <property type="protein sequence ID" value="KAK0605382.1"/>
    <property type="molecule type" value="Genomic_DNA"/>
</dbReference>
<name>A0AA39W6F4_ACESA</name>
<feature type="binding site" evidence="11">
    <location>
        <position position="99"/>
    </location>
    <ligand>
        <name>oxalate</name>
        <dbReference type="ChEBI" id="CHEBI:30623"/>
    </ligand>
</feature>
<evidence type="ECO:0000256" key="1">
    <source>
        <dbReference type="ARBA" id="ARBA00003629"/>
    </source>
</evidence>
<keyword evidence="10 11" id="KW-0464">Manganese</keyword>
<dbReference type="Gene3D" id="2.60.120.10">
    <property type="entry name" value="Jelly Rolls"/>
    <property type="match status" value="2"/>
</dbReference>
<feature type="binding site" evidence="12">
    <location>
        <position position="97"/>
    </location>
    <ligand>
        <name>Mn(2+)</name>
        <dbReference type="ChEBI" id="CHEBI:29035"/>
    </ligand>
</feature>
<feature type="chain" id="PRO_5041433440" description="Cupin type-1 domain-containing protein" evidence="13">
    <location>
        <begin position="23"/>
        <end position="517"/>
    </location>
</feature>
<gene>
    <name evidence="15" type="ORF">LWI29_026098</name>
</gene>
<feature type="domain" description="Cupin type-1" evidence="14">
    <location>
        <begin position="52"/>
        <end position="196"/>
    </location>
</feature>
<dbReference type="GO" id="GO:0030145">
    <property type="term" value="F:manganese ion binding"/>
    <property type="evidence" value="ECO:0007669"/>
    <property type="project" value="InterPro"/>
</dbReference>
<comment type="subunit">
    <text evidence="4">Oligomer (believed to be a pentamer but probably hexamer).</text>
</comment>
<dbReference type="PRINTS" id="PR00325">
    <property type="entry name" value="GERMIN"/>
</dbReference>
<keyword evidence="5" id="KW-0052">Apoplast</keyword>
<sequence>MATQKLLFLLLSLFAIIQMASAADPDITSDFVVPSNVTAPVDGNFFTFTAIRALVGAQPPPNFKVTKASMAEFPALNGQSVSLAVLQFPVGTTNPPHTHPRSAELLFLVQGSLQVGFVDTTNKLFSQTLQAGDMFVFPKGLVHFQYNADAQNPATAVSAFGSANAGTVSLPVTLFTTGIDDTILAKSFKTDVATVQALKAGLAPKPSSSFSYLHPPLSEWHQPQTRTSPPISLSQLNVNVTSPVDGNFFTFTAIRALVSAQPPQNFKVFKASVAEFPALNGQGVSLAVLQFPAGTTNPLHTHPRSAELLFLVQGYLELGFVDTTNMLFSQTLQAGTVSLPVTLFATSIDDMILAKDFKTDVATIQALKAGPSIEFCVDLKGQASMPEEGEVSVYSSSNEEGRSWPEGGKAVVSKISSKIKWRGRKDYRGFFLVLVDRTFSHIWTVTVFLGVFAMVQSSWVTSIFVSKVATFFHGDSRGHNVISDDRELWIFRLRLFAYFFCGSSFASVNQEPVLGGP</sequence>
<accession>A0AA39W6F4</accession>
<evidence type="ECO:0000313" key="16">
    <source>
        <dbReference type="Proteomes" id="UP001168877"/>
    </source>
</evidence>
<evidence type="ECO:0000313" key="15">
    <source>
        <dbReference type="EMBL" id="KAK0605382.1"/>
    </source>
</evidence>
<dbReference type="FunFam" id="2.60.120.10:FF:000098">
    <property type="entry name" value="Germin-like protein 9-3"/>
    <property type="match status" value="1"/>
</dbReference>
<protein>
    <recommendedName>
        <fullName evidence="14">Cupin type-1 domain-containing protein</fullName>
    </recommendedName>
</protein>
<feature type="binding site" evidence="11">
    <location>
        <position position="94"/>
    </location>
    <ligand>
        <name>oxalate</name>
        <dbReference type="ChEBI" id="CHEBI:30623"/>
    </ligand>
</feature>
<keyword evidence="7 11" id="KW-0479">Metal-binding</keyword>
<comment type="function">
    <text evidence="1">May play a role in plant defense. Probably has no oxalate oxidase activity even if the active site is conserved.</text>
</comment>
<feature type="binding site" evidence="12">
    <location>
        <position position="104"/>
    </location>
    <ligand>
        <name>Mn(2+)</name>
        <dbReference type="ChEBI" id="CHEBI:29035"/>
    </ligand>
</feature>
<dbReference type="PANTHER" id="PTHR31238">
    <property type="entry name" value="GERMIN-LIKE PROTEIN SUBFAMILY 3 MEMBER 3"/>
    <property type="match status" value="1"/>
</dbReference>
<feature type="signal peptide" evidence="13">
    <location>
        <begin position="1"/>
        <end position="22"/>
    </location>
</feature>
<evidence type="ECO:0000256" key="11">
    <source>
        <dbReference type="PIRSR" id="PIRSR601929-1"/>
    </source>
</evidence>
<dbReference type="InterPro" id="IPR011051">
    <property type="entry name" value="RmlC_Cupin_sf"/>
</dbReference>
<keyword evidence="6" id="KW-0964">Secreted</keyword>
<keyword evidence="9" id="KW-0325">Glycoprotein</keyword>
<feature type="binding site" evidence="12">
    <location>
        <position position="99"/>
    </location>
    <ligand>
        <name>Mn(2+)</name>
        <dbReference type="ChEBI" id="CHEBI:29035"/>
    </ligand>
</feature>